<evidence type="ECO:0000313" key="1">
    <source>
        <dbReference type="EMBL" id="KAK0417062.1"/>
    </source>
</evidence>
<protein>
    <submittedName>
        <fullName evidence="1">Uncharacterized protein</fullName>
    </submittedName>
</protein>
<gene>
    <name evidence="1" type="ORF">QR680_012813</name>
</gene>
<sequence length="108" mass="12111">MELQAIQLPLHGILRHSLRELWPPEIEYPAQNFDGNAAVAAMSSANGSCFDLWFRSSQKRLCQQNTGKTGLALQGHNVHMLLILEKIRSPKRPSADLSCGFLCRRLNP</sequence>
<accession>A0AA39M170</accession>
<keyword evidence="2" id="KW-1185">Reference proteome</keyword>
<dbReference type="EMBL" id="JAUCMV010000002">
    <property type="protein sequence ID" value="KAK0417062.1"/>
    <property type="molecule type" value="Genomic_DNA"/>
</dbReference>
<dbReference type="AlphaFoldDB" id="A0AA39M170"/>
<comment type="caution">
    <text evidence="1">The sequence shown here is derived from an EMBL/GenBank/DDBJ whole genome shotgun (WGS) entry which is preliminary data.</text>
</comment>
<reference evidence="1" key="1">
    <citation type="submission" date="2023-06" db="EMBL/GenBank/DDBJ databases">
        <title>Genomic analysis of the entomopathogenic nematode Steinernema hermaphroditum.</title>
        <authorList>
            <person name="Schwarz E.M."/>
            <person name="Heppert J.K."/>
            <person name="Baniya A."/>
            <person name="Schwartz H.T."/>
            <person name="Tan C.-H."/>
            <person name="Antoshechkin I."/>
            <person name="Sternberg P.W."/>
            <person name="Goodrich-Blair H."/>
            <person name="Dillman A.R."/>
        </authorList>
    </citation>
    <scope>NUCLEOTIDE SEQUENCE</scope>
    <source>
        <strain evidence="1">PS9179</strain>
        <tissue evidence="1">Whole animal</tissue>
    </source>
</reference>
<organism evidence="1 2">
    <name type="scientific">Steinernema hermaphroditum</name>
    <dbReference type="NCBI Taxonomy" id="289476"/>
    <lineage>
        <taxon>Eukaryota</taxon>
        <taxon>Metazoa</taxon>
        <taxon>Ecdysozoa</taxon>
        <taxon>Nematoda</taxon>
        <taxon>Chromadorea</taxon>
        <taxon>Rhabditida</taxon>
        <taxon>Tylenchina</taxon>
        <taxon>Panagrolaimomorpha</taxon>
        <taxon>Strongyloidoidea</taxon>
        <taxon>Steinernematidae</taxon>
        <taxon>Steinernema</taxon>
    </lineage>
</organism>
<dbReference type="Proteomes" id="UP001175271">
    <property type="component" value="Unassembled WGS sequence"/>
</dbReference>
<evidence type="ECO:0000313" key="2">
    <source>
        <dbReference type="Proteomes" id="UP001175271"/>
    </source>
</evidence>
<proteinExistence type="predicted"/>
<name>A0AA39M170_9BILA</name>